<dbReference type="STRING" id="51240.A0A2I4DDW0"/>
<dbReference type="SFLD" id="SFLDS00019">
    <property type="entry name" value="Glutathione_Transferase_(cytos"/>
    <property type="match status" value="1"/>
</dbReference>
<dbReference type="Pfam" id="PF02798">
    <property type="entry name" value="GST_N"/>
    <property type="match status" value="1"/>
</dbReference>
<name>A0A2I4DDW0_JUGRE</name>
<dbReference type="InterPro" id="IPR004046">
    <property type="entry name" value="GST_C"/>
</dbReference>
<dbReference type="GO" id="GO:0004364">
    <property type="term" value="F:glutathione transferase activity"/>
    <property type="evidence" value="ECO:0000318"/>
    <property type="project" value="GO_Central"/>
</dbReference>
<dbReference type="KEGG" id="jre:108979182"/>
<dbReference type="FunFam" id="3.40.30.10:FF:000197">
    <property type="entry name" value="Glutathione S-transferase U10"/>
    <property type="match status" value="1"/>
</dbReference>
<dbReference type="InterPro" id="IPR004045">
    <property type="entry name" value="Glutathione_S-Trfase_N"/>
</dbReference>
<accession>A0A2I4DDW0</accession>
<dbReference type="FunCoup" id="A0A2I4DDW0">
    <property type="interactions" value="262"/>
</dbReference>
<dbReference type="Pfam" id="PF00043">
    <property type="entry name" value="GST_C"/>
    <property type="match status" value="1"/>
</dbReference>
<keyword evidence="2" id="KW-0808">Transferase</keyword>
<dbReference type="PROSITE" id="PS50405">
    <property type="entry name" value="GST_CTER"/>
    <property type="match status" value="1"/>
</dbReference>
<dbReference type="PROSITE" id="PS50404">
    <property type="entry name" value="GST_NTER"/>
    <property type="match status" value="1"/>
</dbReference>
<dbReference type="InterPro" id="IPR010987">
    <property type="entry name" value="Glutathione-S-Trfase_C-like"/>
</dbReference>
<dbReference type="Gene3D" id="3.40.30.10">
    <property type="entry name" value="Glutaredoxin"/>
    <property type="match status" value="1"/>
</dbReference>
<gene>
    <name evidence="6" type="primary">LOC108979182</name>
</gene>
<dbReference type="CDD" id="cd03185">
    <property type="entry name" value="GST_C_Tau"/>
    <property type="match status" value="1"/>
</dbReference>
<dbReference type="EC" id="2.5.1.18" evidence="1"/>
<proteinExistence type="inferred from homology"/>
<comment type="similarity">
    <text evidence="4">Belongs to the GST superfamily.</text>
</comment>
<dbReference type="OrthoDB" id="4951845at2759"/>
<dbReference type="SUPFAM" id="SSF47616">
    <property type="entry name" value="GST C-terminal domain-like"/>
    <property type="match status" value="1"/>
</dbReference>
<dbReference type="InterPro" id="IPR045074">
    <property type="entry name" value="GST_C_Tau"/>
</dbReference>
<evidence type="ECO:0000256" key="3">
    <source>
        <dbReference type="ARBA" id="ARBA00047960"/>
    </source>
</evidence>
<organism evidence="5 6">
    <name type="scientific">Juglans regia</name>
    <name type="common">English walnut</name>
    <dbReference type="NCBI Taxonomy" id="51240"/>
    <lineage>
        <taxon>Eukaryota</taxon>
        <taxon>Viridiplantae</taxon>
        <taxon>Streptophyta</taxon>
        <taxon>Embryophyta</taxon>
        <taxon>Tracheophyta</taxon>
        <taxon>Spermatophyta</taxon>
        <taxon>Magnoliopsida</taxon>
        <taxon>eudicotyledons</taxon>
        <taxon>Gunneridae</taxon>
        <taxon>Pentapetalae</taxon>
        <taxon>rosids</taxon>
        <taxon>fabids</taxon>
        <taxon>Fagales</taxon>
        <taxon>Juglandaceae</taxon>
        <taxon>Juglans</taxon>
    </lineage>
</organism>
<dbReference type="GO" id="GO:0005737">
    <property type="term" value="C:cytoplasm"/>
    <property type="evidence" value="ECO:0000318"/>
    <property type="project" value="GO_Central"/>
</dbReference>
<dbReference type="SFLD" id="SFLDG00358">
    <property type="entry name" value="Main_(cytGST)"/>
    <property type="match status" value="1"/>
</dbReference>
<evidence type="ECO:0000256" key="2">
    <source>
        <dbReference type="ARBA" id="ARBA00022679"/>
    </source>
</evidence>
<dbReference type="Gramene" id="Jr03_24700_p1">
    <property type="protein sequence ID" value="cds.Jr03_24700_p1"/>
    <property type="gene ID" value="Jr03_24700"/>
</dbReference>
<dbReference type="InterPro" id="IPR036249">
    <property type="entry name" value="Thioredoxin-like_sf"/>
</dbReference>
<dbReference type="InterPro" id="IPR040079">
    <property type="entry name" value="Glutathione_S-Trfase"/>
</dbReference>
<sequence>MAEDHHEVVVFGAWPSPYSRRIEAALKLKGVPYKYIEEDLGKKSPSLLKYNPIHKKIPVLVHNGKPIAESLVILEYIDETWQEGYPLLMPKDPYQRSLARFWAKFIDDKCMPAILKACWGEEQERERAGEEVAELLKLMEKELKEKRFFGGENIGMVDIAANIIGFSLGAYEEASGVKLMTREKFPKLCNWRDEFMSNSAVIKENAPPREELISFLRNHFRKNNN</sequence>
<keyword evidence="5" id="KW-1185">Reference proteome</keyword>
<dbReference type="FunFam" id="1.20.1050.10:FF:000012">
    <property type="entry name" value="Tau class glutathione S-transferase"/>
    <property type="match status" value="1"/>
</dbReference>
<dbReference type="InterPro" id="IPR036282">
    <property type="entry name" value="Glutathione-S-Trfase_C_sf"/>
</dbReference>
<dbReference type="InterPro" id="IPR045073">
    <property type="entry name" value="Omega/Tau-like"/>
</dbReference>
<dbReference type="RefSeq" id="XP_018805333.1">
    <property type="nucleotide sequence ID" value="XM_018949788.2"/>
</dbReference>
<dbReference type="PANTHER" id="PTHR11260:SF676">
    <property type="entry name" value="GLUTATHIONE S-TRANSFERASE U8"/>
    <property type="match status" value="1"/>
</dbReference>
<dbReference type="SUPFAM" id="SSF52833">
    <property type="entry name" value="Thioredoxin-like"/>
    <property type="match status" value="1"/>
</dbReference>
<dbReference type="GO" id="GO:0006749">
    <property type="term" value="P:glutathione metabolic process"/>
    <property type="evidence" value="ECO:0000318"/>
    <property type="project" value="GO_Central"/>
</dbReference>
<reference evidence="6" key="1">
    <citation type="submission" date="2025-08" db="UniProtKB">
        <authorList>
            <consortium name="RefSeq"/>
        </authorList>
    </citation>
    <scope>IDENTIFICATION</scope>
    <source>
        <tissue evidence="6">Leaves</tissue>
    </source>
</reference>
<dbReference type="PANTHER" id="PTHR11260">
    <property type="entry name" value="GLUTATHIONE S-TRANSFERASE, GST, SUPERFAMILY, GST DOMAIN CONTAINING"/>
    <property type="match status" value="1"/>
</dbReference>
<evidence type="ECO:0000256" key="4">
    <source>
        <dbReference type="RuleBase" id="RU003494"/>
    </source>
</evidence>
<evidence type="ECO:0000256" key="1">
    <source>
        <dbReference type="ARBA" id="ARBA00012452"/>
    </source>
</evidence>
<dbReference type="GeneID" id="108979182"/>
<evidence type="ECO:0000313" key="5">
    <source>
        <dbReference type="Proteomes" id="UP000235220"/>
    </source>
</evidence>
<dbReference type="CDD" id="cd03058">
    <property type="entry name" value="GST_N_Tau"/>
    <property type="match status" value="1"/>
</dbReference>
<dbReference type="Proteomes" id="UP000235220">
    <property type="component" value="Chromosome 3"/>
</dbReference>
<dbReference type="SFLD" id="SFLDG01152">
    <property type="entry name" value="Main.3:_Omega-_and_Tau-like"/>
    <property type="match status" value="1"/>
</dbReference>
<comment type="catalytic activity">
    <reaction evidence="3">
        <text>RX + glutathione = an S-substituted glutathione + a halide anion + H(+)</text>
        <dbReference type="Rhea" id="RHEA:16437"/>
        <dbReference type="ChEBI" id="CHEBI:15378"/>
        <dbReference type="ChEBI" id="CHEBI:16042"/>
        <dbReference type="ChEBI" id="CHEBI:17792"/>
        <dbReference type="ChEBI" id="CHEBI:57925"/>
        <dbReference type="ChEBI" id="CHEBI:90779"/>
        <dbReference type="EC" id="2.5.1.18"/>
    </reaction>
</comment>
<dbReference type="AlphaFoldDB" id="A0A2I4DDW0"/>
<evidence type="ECO:0000313" key="6">
    <source>
        <dbReference type="RefSeq" id="XP_018805333.1"/>
    </source>
</evidence>
<dbReference type="Gene3D" id="1.20.1050.10">
    <property type="match status" value="1"/>
</dbReference>
<protein>
    <recommendedName>
        <fullName evidence="1">glutathione transferase</fullName>
        <ecNumber evidence="1">2.5.1.18</ecNumber>
    </recommendedName>
</protein>